<feature type="transmembrane region" description="Helical" evidence="1">
    <location>
        <begin position="12"/>
        <end position="34"/>
    </location>
</feature>
<evidence type="ECO:0000313" key="4">
    <source>
        <dbReference type="Proteomes" id="UP000602076"/>
    </source>
</evidence>
<dbReference type="SMART" id="SM00228">
    <property type="entry name" value="PDZ"/>
    <property type="match status" value="1"/>
</dbReference>
<protein>
    <submittedName>
        <fullName evidence="3">PDZ domain-containing protein</fullName>
    </submittedName>
</protein>
<dbReference type="InterPro" id="IPR041489">
    <property type="entry name" value="PDZ_6"/>
</dbReference>
<evidence type="ECO:0000259" key="2">
    <source>
        <dbReference type="PROSITE" id="PS50106"/>
    </source>
</evidence>
<organism evidence="3 4">
    <name type="scientific">Peribacillus faecalis</name>
    <dbReference type="NCBI Taxonomy" id="2772559"/>
    <lineage>
        <taxon>Bacteria</taxon>
        <taxon>Bacillati</taxon>
        <taxon>Bacillota</taxon>
        <taxon>Bacilli</taxon>
        <taxon>Bacillales</taxon>
        <taxon>Bacillaceae</taxon>
        <taxon>Peribacillus</taxon>
    </lineage>
</organism>
<feature type="transmembrane region" description="Helical" evidence="1">
    <location>
        <begin position="141"/>
        <end position="160"/>
    </location>
</feature>
<keyword evidence="1" id="KW-0472">Membrane</keyword>
<dbReference type="Proteomes" id="UP000602076">
    <property type="component" value="Unassembled WGS sequence"/>
</dbReference>
<dbReference type="InterPro" id="IPR036034">
    <property type="entry name" value="PDZ_sf"/>
</dbReference>
<dbReference type="AlphaFoldDB" id="A0A927HBK2"/>
<evidence type="ECO:0000256" key="1">
    <source>
        <dbReference type="SAM" id="Phobius"/>
    </source>
</evidence>
<feature type="transmembrane region" description="Helical" evidence="1">
    <location>
        <begin position="252"/>
        <end position="283"/>
    </location>
</feature>
<proteinExistence type="predicted"/>
<dbReference type="SUPFAM" id="SSF50156">
    <property type="entry name" value="PDZ domain-like"/>
    <property type="match status" value="1"/>
</dbReference>
<feature type="transmembrane region" description="Helical" evidence="1">
    <location>
        <begin position="55"/>
        <end position="72"/>
    </location>
</feature>
<feature type="transmembrane region" description="Helical" evidence="1">
    <location>
        <begin position="78"/>
        <end position="96"/>
    </location>
</feature>
<dbReference type="PROSITE" id="PS50106">
    <property type="entry name" value="PDZ"/>
    <property type="match status" value="1"/>
</dbReference>
<name>A0A927HBK2_9BACI</name>
<dbReference type="EMBL" id="JACXSI010000020">
    <property type="protein sequence ID" value="MBD3108591.1"/>
    <property type="molecule type" value="Genomic_DNA"/>
</dbReference>
<dbReference type="Gene3D" id="2.30.42.10">
    <property type="match status" value="1"/>
</dbReference>
<accession>A0A927HBK2</accession>
<dbReference type="InterPro" id="IPR001478">
    <property type="entry name" value="PDZ"/>
</dbReference>
<dbReference type="Pfam" id="PF17820">
    <property type="entry name" value="PDZ_6"/>
    <property type="match status" value="1"/>
</dbReference>
<gene>
    <name evidence="3" type="ORF">IEO70_09440</name>
</gene>
<evidence type="ECO:0000313" key="3">
    <source>
        <dbReference type="EMBL" id="MBD3108591.1"/>
    </source>
</evidence>
<reference evidence="3" key="1">
    <citation type="submission" date="2020-09" db="EMBL/GenBank/DDBJ databases">
        <title>Bacillus faecalis sp. nov., a moderately halophilic bacterium isolated from cow faeces.</title>
        <authorList>
            <person name="Jiang L."/>
            <person name="Lee J."/>
        </authorList>
    </citation>
    <scope>NUCLEOTIDE SEQUENCE</scope>
    <source>
        <strain evidence="3">AGMB 02131</strain>
    </source>
</reference>
<feature type="transmembrane region" description="Helical" evidence="1">
    <location>
        <begin position="103"/>
        <end position="121"/>
    </location>
</feature>
<dbReference type="RefSeq" id="WP_190998133.1">
    <property type="nucleotide sequence ID" value="NZ_JACXSI010000020.1"/>
</dbReference>
<keyword evidence="4" id="KW-1185">Reference proteome</keyword>
<comment type="caution">
    <text evidence="3">The sequence shown here is derived from an EMBL/GenBank/DDBJ whole genome shotgun (WGS) entry which is preliminary data.</text>
</comment>
<feature type="domain" description="PDZ" evidence="2">
    <location>
        <begin position="308"/>
        <end position="364"/>
    </location>
</feature>
<sequence>METGWIMEMFRGAGMLFIHPLFYYSFLLAILVGYRRVKRERKDFKIRVEGGLFELKNVLPLGLLVGLILSVACAAAGIVVPFAAILLMAVVAFVISFTMQFRLLSPAYIIGITLFLVFFLFEKNIDIPYFGAAIDDLNSPLVPGLAVIMGAMLIAEGLMVRINASKKTSPRLITSNRGLTVGAHETGRIWLVPLFLFLPGGDVSLPFEWWPVFHLGEQMTVTPILVPFILGYTQLVQAALPEQAIKTSGAKVIGLGVIVLAAAVASIWIPLLSIIAAAMAILVREFLYHSDRNAEIRSTFYFTNKDHGVFILGIIPGSPAYKMGLQVGEVITKVNGKNVISESELYEALQTNRAHCKLEVLDTSGEVRLVQKAVYQGEHHELGILFIPEKTAVSMVS</sequence>
<keyword evidence="1" id="KW-1133">Transmembrane helix</keyword>
<keyword evidence="1" id="KW-0812">Transmembrane</keyword>